<proteinExistence type="predicted"/>
<dbReference type="InterPro" id="IPR035979">
    <property type="entry name" value="RBD_domain_sf"/>
</dbReference>
<dbReference type="EMBL" id="JAAAID010001354">
    <property type="protein sequence ID" value="KAG0010369.1"/>
    <property type="molecule type" value="Genomic_DNA"/>
</dbReference>
<accession>A0A9P6MRR9</accession>
<name>A0A9P6MRR9_9FUNG</name>
<reference evidence="5" key="1">
    <citation type="journal article" date="2020" name="Fungal Divers.">
        <title>Resolving the Mortierellaceae phylogeny through synthesis of multi-gene phylogenetics and phylogenomics.</title>
        <authorList>
            <person name="Vandepol N."/>
            <person name="Liber J."/>
            <person name="Desiro A."/>
            <person name="Na H."/>
            <person name="Kennedy M."/>
            <person name="Barry K."/>
            <person name="Grigoriev I.V."/>
            <person name="Miller A.N."/>
            <person name="O'Donnell K."/>
            <person name="Stajich J.E."/>
            <person name="Bonito G."/>
        </authorList>
    </citation>
    <scope>NUCLEOTIDE SEQUENCE</scope>
    <source>
        <strain evidence="5">NRRL 2769</strain>
    </source>
</reference>
<gene>
    <name evidence="5" type="primary">SGN1_1</name>
    <name evidence="5" type="ORF">BGZ80_001542</name>
</gene>
<organism evidence="5 6">
    <name type="scientific">Entomortierella chlamydospora</name>
    <dbReference type="NCBI Taxonomy" id="101097"/>
    <lineage>
        <taxon>Eukaryota</taxon>
        <taxon>Fungi</taxon>
        <taxon>Fungi incertae sedis</taxon>
        <taxon>Mucoromycota</taxon>
        <taxon>Mortierellomycotina</taxon>
        <taxon>Mortierellomycetes</taxon>
        <taxon>Mortierellales</taxon>
        <taxon>Mortierellaceae</taxon>
        <taxon>Entomortierella</taxon>
    </lineage>
</organism>
<dbReference type="GO" id="GO:0005737">
    <property type="term" value="C:cytoplasm"/>
    <property type="evidence" value="ECO:0007669"/>
    <property type="project" value="TreeGrafter"/>
</dbReference>
<dbReference type="SMART" id="SM00360">
    <property type="entry name" value="RRM"/>
    <property type="match status" value="1"/>
</dbReference>
<dbReference type="Pfam" id="PF00076">
    <property type="entry name" value="RRM_1"/>
    <property type="match status" value="1"/>
</dbReference>
<comment type="caution">
    <text evidence="5">The sequence shown here is derived from an EMBL/GenBank/DDBJ whole genome shotgun (WGS) entry which is preliminary data.</text>
</comment>
<dbReference type="PANTHER" id="PTHR23236">
    <property type="entry name" value="EUKARYOTIC TRANSLATION INITIATION FACTOR 4B/4H"/>
    <property type="match status" value="1"/>
</dbReference>
<dbReference type="Gene3D" id="3.30.70.330">
    <property type="match status" value="1"/>
</dbReference>
<evidence type="ECO:0000313" key="5">
    <source>
        <dbReference type="EMBL" id="KAG0010369.1"/>
    </source>
</evidence>
<dbReference type="Proteomes" id="UP000703661">
    <property type="component" value="Unassembled WGS sequence"/>
</dbReference>
<dbReference type="InterPro" id="IPR012677">
    <property type="entry name" value="Nucleotide-bd_a/b_plait_sf"/>
</dbReference>
<dbReference type="PANTHER" id="PTHR23236:SF12">
    <property type="entry name" value="EUKARYOTIC INITIATION FACTOR 4B-RELATED"/>
    <property type="match status" value="1"/>
</dbReference>
<dbReference type="GO" id="GO:0008143">
    <property type="term" value="F:poly(A) binding"/>
    <property type="evidence" value="ECO:0007669"/>
    <property type="project" value="TreeGrafter"/>
</dbReference>
<dbReference type="InterPro" id="IPR000504">
    <property type="entry name" value="RRM_dom"/>
</dbReference>
<dbReference type="SUPFAM" id="SSF54928">
    <property type="entry name" value="RNA-binding domain, RBD"/>
    <property type="match status" value="1"/>
</dbReference>
<keyword evidence="1 2" id="KW-0694">RNA-binding</keyword>
<keyword evidence="6" id="KW-1185">Reference proteome</keyword>
<evidence type="ECO:0000256" key="3">
    <source>
        <dbReference type="SAM" id="MobiDB-lite"/>
    </source>
</evidence>
<feature type="domain" description="RRM" evidence="4">
    <location>
        <begin position="69"/>
        <end position="146"/>
    </location>
</feature>
<evidence type="ECO:0000256" key="2">
    <source>
        <dbReference type="PROSITE-ProRule" id="PRU00176"/>
    </source>
</evidence>
<dbReference type="AlphaFoldDB" id="A0A9P6MRR9"/>
<protein>
    <submittedName>
        <fullName evidence="5">Cytoplasmic RNA-binding protein</fullName>
    </submittedName>
</protein>
<dbReference type="PROSITE" id="PS50102">
    <property type="entry name" value="RRM"/>
    <property type="match status" value="1"/>
</dbReference>
<evidence type="ECO:0000313" key="6">
    <source>
        <dbReference type="Proteomes" id="UP000703661"/>
    </source>
</evidence>
<feature type="region of interest" description="Disordered" evidence="3">
    <location>
        <begin position="1"/>
        <end position="22"/>
    </location>
</feature>
<dbReference type="OrthoDB" id="4726at2759"/>
<evidence type="ECO:0000256" key="1">
    <source>
        <dbReference type="ARBA" id="ARBA00022884"/>
    </source>
</evidence>
<evidence type="ECO:0000259" key="4">
    <source>
        <dbReference type="PROSITE" id="PS50102"/>
    </source>
</evidence>
<sequence length="211" mass="22968">MSAEDKHTANQLAAEADDLERDIGDEEIEAMKQRVKEMEAEAAKLREMQAQAEKDMNMVEEDKEAVDSRSVYVGNVDWGSTPEELQSHFQSCGTINRITILCDKWTGQPKGYAYVEFADASSVANAMVLNESLFRARLIKVTPKRTNLPGMAASRGRGRGRGAYRGGFAGHGAYGAYGQPPMYGAPPPYGGGFRGRGGRGRGGRGGYYAPY</sequence>
<dbReference type="CDD" id="cd12306">
    <property type="entry name" value="RRM_II_PABPs"/>
    <property type="match status" value="1"/>
</dbReference>